<comment type="subcellular location">
    <subcellularLocation>
        <location evidence="1">Membrane</location>
        <topology evidence="1">Multi-pass membrane protein</topology>
    </subcellularLocation>
</comment>
<accession>A0ABQ7T4V3</accession>
<evidence type="ECO:0000259" key="10">
    <source>
        <dbReference type="Pfam" id="PF00999"/>
    </source>
</evidence>
<gene>
    <name evidence="11" type="ORF">JD844_032240</name>
</gene>
<keyword evidence="4 9" id="KW-1133">Transmembrane helix</keyword>
<feature type="transmembrane region" description="Helical" evidence="9">
    <location>
        <begin position="37"/>
        <end position="59"/>
    </location>
</feature>
<evidence type="ECO:0000256" key="3">
    <source>
        <dbReference type="ARBA" id="ARBA00022692"/>
    </source>
</evidence>
<sequence>MFTALIQRWERITACAVTMKKYVEANVSQNSYTTIKYFMKMLSSISETLIFVFMGVSTVGRNHEWNWAFVCFTLFFCILWRALSKKEKCQ</sequence>
<reference evidence="11 12" key="1">
    <citation type="journal article" date="2022" name="Gigascience">
        <title>A chromosome-level genome assembly and annotation of the desert horned lizard, Phrynosoma platyrhinos, provides insight into chromosomal rearrangements among reptiles.</title>
        <authorList>
            <person name="Koochekian N."/>
            <person name="Ascanio A."/>
            <person name="Farleigh K."/>
            <person name="Card D.C."/>
            <person name="Schield D.R."/>
            <person name="Castoe T.A."/>
            <person name="Jezkova T."/>
        </authorList>
    </citation>
    <scope>NUCLEOTIDE SEQUENCE [LARGE SCALE GENOMIC DNA]</scope>
    <source>
        <strain evidence="11">NK-2021</strain>
    </source>
</reference>
<keyword evidence="7 9" id="KW-0472">Membrane</keyword>
<keyword evidence="6" id="KW-0406">Ion transport</keyword>
<proteinExistence type="predicted"/>
<evidence type="ECO:0000256" key="8">
    <source>
        <dbReference type="ARBA" id="ARBA00023201"/>
    </source>
</evidence>
<dbReference type="InterPro" id="IPR018422">
    <property type="entry name" value="Cation/H_exchanger_CPA1"/>
</dbReference>
<dbReference type="PANTHER" id="PTHR10110">
    <property type="entry name" value="SODIUM/HYDROGEN EXCHANGER"/>
    <property type="match status" value="1"/>
</dbReference>
<evidence type="ECO:0000256" key="7">
    <source>
        <dbReference type="ARBA" id="ARBA00023136"/>
    </source>
</evidence>
<dbReference type="PANTHER" id="PTHR10110:SF89">
    <property type="entry name" value="SODIUM_HYDROGEN EXCHANGER 2"/>
    <property type="match status" value="1"/>
</dbReference>
<evidence type="ECO:0000256" key="6">
    <source>
        <dbReference type="ARBA" id="ARBA00023065"/>
    </source>
</evidence>
<evidence type="ECO:0000313" key="12">
    <source>
        <dbReference type="Proteomes" id="UP000826234"/>
    </source>
</evidence>
<dbReference type="Proteomes" id="UP000826234">
    <property type="component" value="Unassembled WGS sequence"/>
</dbReference>
<name>A0ABQ7T4V3_PHRPL</name>
<evidence type="ECO:0000256" key="2">
    <source>
        <dbReference type="ARBA" id="ARBA00022448"/>
    </source>
</evidence>
<protein>
    <recommendedName>
        <fullName evidence="10">Cation/H+ exchanger transmembrane domain-containing protein</fullName>
    </recommendedName>
</protein>
<evidence type="ECO:0000256" key="4">
    <source>
        <dbReference type="ARBA" id="ARBA00022989"/>
    </source>
</evidence>
<keyword evidence="2" id="KW-0813">Transport</keyword>
<keyword evidence="12" id="KW-1185">Reference proteome</keyword>
<keyword evidence="3 9" id="KW-0812">Transmembrane</keyword>
<dbReference type="Pfam" id="PF00999">
    <property type="entry name" value="Na_H_Exchanger"/>
    <property type="match status" value="1"/>
</dbReference>
<organism evidence="11 12">
    <name type="scientific">Phrynosoma platyrhinos</name>
    <name type="common">Desert horned lizard</name>
    <dbReference type="NCBI Taxonomy" id="52577"/>
    <lineage>
        <taxon>Eukaryota</taxon>
        <taxon>Metazoa</taxon>
        <taxon>Chordata</taxon>
        <taxon>Craniata</taxon>
        <taxon>Vertebrata</taxon>
        <taxon>Euteleostomi</taxon>
        <taxon>Lepidosauria</taxon>
        <taxon>Squamata</taxon>
        <taxon>Bifurcata</taxon>
        <taxon>Unidentata</taxon>
        <taxon>Episquamata</taxon>
        <taxon>Toxicofera</taxon>
        <taxon>Iguania</taxon>
        <taxon>Phrynosomatidae</taxon>
        <taxon>Phrynosomatinae</taxon>
        <taxon>Phrynosoma</taxon>
    </lineage>
</organism>
<feature type="domain" description="Cation/H+ exchanger transmembrane" evidence="10">
    <location>
        <begin position="13"/>
        <end position="84"/>
    </location>
</feature>
<comment type="caution">
    <text evidence="11">The sequence shown here is derived from an EMBL/GenBank/DDBJ whole genome shotgun (WGS) entry which is preliminary data.</text>
</comment>
<evidence type="ECO:0000313" key="11">
    <source>
        <dbReference type="EMBL" id="KAH0624598.1"/>
    </source>
</evidence>
<keyword evidence="8" id="KW-0739">Sodium transport</keyword>
<evidence type="ECO:0000256" key="9">
    <source>
        <dbReference type="SAM" id="Phobius"/>
    </source>
</evidence>
<feature type="transmembrane region" description="Helical" evidence="9">
    <location>
        <begin position="65"/>
        <end position="83"/>
    </location>
</feature>
<evidence type="ECO:0000256" key="1">
    <source>
        <dbReference type="ARBA" id="ARBA00004141"/>
    </source>
</evidence>
<dbReference type="EMBL" id="JAIPUX010001232">
    <property type="protein sequence ID" value="KAH0624598.1"/>
    <property type="molecule type" value="Genomic_DNA"/>
</dbReference>
<dbReference type="InterPro" id="IPR006153">
    <property type="entry name" value="Cation/H_exchanger_TM"/>
</dbReference>
<keyword evidence="5" id="KW-0915">Sodium</keyword>
<evidence type="ECO:0000256" key="5">
    <source>
        <dbReference type="ARBA" id="ARBA00023053"/>
    </source>
</evidence>